<evidence type="ECO:0000256" key="1">
    <source>
        <dbReference type="SAM" id="MobiDB-lite"/>
    </source>
</evidence>
<dbReference type="STRING" id="60172.A0A1V6Q6H5"/>
<dbReference type="PANTHER" id="PTHR33119">
    <property type="entry name" value="IFI3P"/>
    <property type="match status" value="1"/>
</dbReference>
<evidence type="ECO:0000259" key="2">
    <source>
        <dbReference type="Pfam" id="PF14033"/>
    </source>
</evidence>
<sequence length="688" mass="79298">MSSLNNTGGPLQVPGFGPIPLNYELPPKTRFAHGLVEYRHLPRLTKREMAMLRVMQHITEQPAWDRALLGPDDTQLAKWHQEAVATEEFLISAPAWDWCIAELRDKAQSWQETGRLLVFDSSSAVCQANVPLLQKDIQTEVARLGMQSTHDSPLVDPSEFPLVYDRSPVLVKGGRVSLDDPWLLIGQTTEELPAHPLDQMRWRPREVSRHCGGPESCWSNRFQWLPCEVEFASPTMPTPDGTTDVRITSYVNNLHPHHKKNLYAHLERLIVCSIPSWDEILFYGEARGRHPPRILTYGCHIENLQEKHEVFKCLWPAIHWSDIFDSQQEWQEKCDQVREYVLGPEPPVWKQARRLPKLPANLLESLTTQDWENPRRVNSIARSKRTRRAWFDHPEPGVSFSYDQWKKGQFTGRPIFPQSIGNFPDPLHHDYVPVRLQDKFQKDGLQVIVQISRIDLTPESPNYQGETYFHIEGLRNEHIVATTMYVVEAENITQARVAFQHEDKVHASELECEEPDAISEVLDVDYWESYEETPPRAVHTFGSVPMIEGRLLSWPNTLRSKQEPFTLANPHQPGNLTVIKLRLVDPHYRICSTRNVPPQQHDWWAAEARHASNLDARLPPELVHLVMEQTNWWPMSTAEARRLRVDFRRDHQRAQEAAEKSEGYHLSALLPYDPTDATESTGVDAQSP</sequence>
<dbReference type="InterPro" id="IPR049192">
    <property type="entry name" value="DUF4246_C"/>
</dbReference>
<evidence type="ECO:0000313" key="4">
    <source>
        <dbReference type="EMBL" id="OQD84829.1"/>
    </source>
</evidence>
<comment type="caution">
    <text evidence="4">The sequence shown here is derived from an EMBL/GenBank/DDBJ whole genome shotgun (WGS) entry which is preliminary data.</text>
</comment>
<feature type="compositionally biased region" description="Polar residues" evidence="1">
    <location>
        <begin position="677"/>
        <end position="688"/>
    </location>
</feature>
<feature type="region of interest" description="Disordered" evidence="1">
    <location>
        <begin position="655"/>
        <end position="688"/>
    </location>
</feature>
<dbReference type="Pfam" id="PF14033">
    <property type="entry name" value="DUF4246"/>
    <property type="match status" value="1"/>
</dbReference>
<dbReference type="AlphaFoldDB" id="A0A1V6Q6H5"/>
<feature type="domain" description="DUF4246" evidence="3">
    <location>
        <begin position="13"/>
        <end position="82"/>
    </location>
</feature>
<gene>
    <name evidence="4" type="ORF">PENSOL_c110G06345</name>
</gene>
<keyword evidence="5" id="KW-1185">Reference proteome</keyword>
<dbReference type="InterPro" id="IPR025340">
    <property type="entry name" value="DUF4246"/>
</dbReference>
<dbReference type="PANTHER" id="PTHR33119:SF1">
    <property type="entry name" value="FE2OG DIOXYGENASE DOMAIN-CONTAINING PROTEIN"/>
    <property type="match status" value="1"/>
</dbReference>
<dbReference type="Proteomes" id="UP000191612">
    <property type="component" value="Unassembled WGS sequence"/>
</dbReference>
<proteinExistence type="predicted"/>
<organism evidence="4 5">
    <name type="scientific">Penicillium solitum</name>
    <dbReference type="NCBI Taxonomy" id="60172"/>
    <lineage>
        <taxon>Eukaryota</taxon>
        <taxon>Fungi</taxon>
        <taxon>Dikarya</taxon>
        <taxon>Ascomycota</taxon>
        <taxon>Pezizomycotina</taxon>
        <taxon>Eurotiomycetes</taxon>
        <taxon>Eurotiomycetidae</taxon>
        <taxon>Eurotiales</taxon>
        <taxon>Aspergillaceae</taxon>
        <taxon>Penicillium</taxon>
    </lineage>
</organism>
<dbReference type="EMBL" id="MDYO01000110">
    <property type="protein sequence ID" value="OQD84829.1"/>
    <property type="molecule type" value="Genomic_DNA"/>
</dbReference>
<name>A0A1V6Q6H5_9EURO</name>
<reference evidence="5" key="1">
    <citation type="journal article" date="2017" name="Nat. Microbiol.">
        <title>Global analysis of biosynthetic gene clusters reveals vast potential of secondary metabolite production in Penicillium species.</title>
        <authorList>
            <person name="Nielsen J.C."/>
            <person name="Grijseels S."/>
            <person name="Prigent S."/>
            <person name="Ji B."/>
            <person name="Dainat J."/>
            <person name="Nielsen K.F."/>
            <person name="Frisvad J.C."/>
            <person name="Workman M."/>
            <person name="Nielsen J."/>
        </authorList>
    </citation>
    <scope>NUCLEOTIDE SEQUENCE [LARGE SCALE GENOMIC DNA]</scope>
    <source>
        <strain evidence="5">IBT 29525</strain>
    </source>
</reference>
<feature type="domain" description="DUF4246" evidence="2">
    <location>
        <begin position="95"/>
        <end position="606"/>
    </location>
</feature>
<dbReference type="Pfam" id="PF21666">
    <property type="entry name" value="DUF4246_N"/>
    <property type="match status" value="1"/>
</dbReference>
<evidence type="ECO:0000259" key="3">
    <source>
        <dbReference type="Pfam" id="PF21666"/>
    </source>
</evidence>
<accession>A0A1V6Q6H5</accession>
<evidence type="ECO:0000313" key="5">
    <source>
        <dbReference type="Proteomes" id="UP000191612"/>
    </source>
</evidence>
<protein>
    <submittedName>
        <fullName evidence="4">Uncharacterized protein</fullName>
    </submittedName>
</protein>
<dbReference type="InterPro" id="IPR049207">
    <property type="entry name" value="DUF4246_N"/>
</dbReference>